<dbReference type="EMBL" id="UYYG01001162">
    <property type="protein sequence ID" value="VDN57731.1"/>
    <property type="molecule type" value="Genomic_DNA"/>
</dbReference>
<evidence type="ECO:0000313" key="2">
    <source>
        <dbReference type="EMBL" id="VDN57731.1"/>
    </source>
</evidence>
<keyword evidence="1" id="KW-0732">Signal</keyword>
<evidence type="ECO:0000313" key="5">
    <source>
        <dbReference type="WBParaSite" id="DME_0000369901-mRNA-1"/>
    </source>
</evidence>
<evidence type="ECO:0000256" key="1">
    <source>
        <dbReference type="SAM" id="SignalP"/>
    </source>
</evidence>
<dbReference type="WBParaSite" id="DME_0000369901-mRNA-1">
    <property type="protein sequence ID" value="DME_0000369901-mRNA-1"/>
    <property type="gene ID" value="DME_0000369901"/>
</dbReference>
<evidence type="ECO:0000313" key="4">
    <source>
        <dbReference type="Proteomes" id="UP000274756"/>
    </source>
</evidence>
<keyword evidence="4" id="KW-1185">Reference proteome</keyword>
<evidence type="ECO:0000313" key="3">
    <source>
        <dbReference type="Proteomes" id="UP000038040"/>
    </source>
</evidence>
<reference evidence="2 4" key="2">
    <citation type="submission" date="2018-11" db="EMBL/GenBank/DDBJ databases">
        <authorList>
            <consortium name="Pathogen Informatics"/>
        </authorList>
    </citation>
    <scope>NUCLEOTIDE SEQUENCE [LARGE SCALE GENOMIC DNA]</scope>
</reference>
<proteinExistence type="predicted"/>
<sequence length="90" mass="10018">MIFLALSQLLLSFILIAFALLILSVNNNENELKSANSTHKLDNMDNGDLLQSPLDLKTYSPLNDSISDLYGECFHIQPISNIERPIVSVV</sequence>
<organism evidence="3 5">
    <name type="scientific">Dracunculus medinensis</name>
    <name type="common">Guinea worm</name>
    <dbReference type="NCBI Taxonomy" id="318479"/>
    <lineage>
        <taxon>Eukaryota</taxon>
        <taxon>Metazoa</taxon>
        <taxon>Ecdysozoa</taxon>
        <taxon>Nematoda</taxon>
        <taxon>Chromadorea</taxon>
        <taxon>Rhabditida</taxon>
        <taxon>Spirurina</taxon>
        <taxon>Dracunculoidea</taxon>
        <taxon>Dracunculidae</taxon>
        <taxon>Dracunculus</taxon>
    </lineage>
</organism>
<reference evidence="5" key="1">
    <citation type="submission" date="2017-02" db="UniProtKB">
        <authorList>
            <consortium name="WormBaseParasite"/>
        </authorList>
    </citation>
    <scope>IDENTIFICATION</scope>
</reference>
<dbReference type="Proteomes" id="UP000038040">
    <property type="component" value="Unplaced"/>
</dbReference>
<gene>
    <name evidence="2" type="ORF">DME_LOCUS7704</name>
</gene>
<feature type="chain" id="PRO_5041042794" evidence="1">
    <location>
        <begin position="20"/>
        <end position="90"/>
    </location>
</feature>
<dbReference type="Proteomes" id="UP000274756">
    <property type="component" value="Unassembled WGS sequence"/>
</dbReference>
<protein>
    <submittedName>
        <fullName evidence="5">Secreted protein</fullName>
    </submittedName>
</protein>
<name>A0A0N4U9E2_DRAME</name>
<accession>A0A0N4U9E2</accession>
<dbReference type="AlphaFoldDB" id="A0A0N4U9E2"/>
<feature type="signal peptide" evidence="1">
    <location>
        <begin position="1"/>
        <end position="19"/>
    </location>
</feature>